<dbReference type="AlphaFoldDB" id="A0A844QEK1"/>
<dbReference type="Proteomes" id="UP000463224">
    <property type="component" value="Unassembled WGS sequence"/>
</dbReference>
<protein>
    <recommendedName>
        <fullName evidence="3">Deoxyribodipyrimidine photo-lyase</fullName>
        <ecNumber evidence="2">4.1.99.3</ecNumber>
    </recommendedName>
</protein>
<proteinExistence type="inferred from homology"/>
<dbReference type="GO" id="GO:0071949">
    <property type="term" value="F:FAD binding"/>
    <property type="evidence" value="ECO:0007669"/>
    <property type="project" value="TreeGrafter"/>
</dbReference>
<name>A0A844QEK1_9HYPH</name>
<reference evidence="12 13" key="1">
    <citation type="submission" date="2019-12" db="EMBL/GenBank/DDBJ databases">
        <title>Nitratireductor arenosus sp. nov., Isolated from sea sand, Jeju island, South Korea.</title>
        <authorList>
            <person name="Kim W."/>
        </authorList>
    </citation>
    <scope>NUCLEOTIDE SEQUENCE [LARGE SCALE GENOMIC DNA]</scope>
    <source>
        <strain evidence="12 13">CAU 1489</strain>
    </source>
</reference>
<evidence type="ECO:0000313" key="13">
    <source>
        <dbReference type="Proteomes" id="UP000463224"/>
    </source>
</evidence>
<feature type="binding site" evidence="8">
    <location>
        <begin position="383"/>
        <end position="385"/>
    </location>
    <ligand>
        <name>FAD</name>
        <dbReference type="ChEBI" id="CHEBI:57692"/>
    </ligand>
</feature>
<feature type="binding site" evidence="8">
    <location>
        <begin position="247"/>
        <end position="251"/>
    </location>
    <ligand>
        <name>FAD</name>
        <dbReference type="ChEBI" id="CHEBI:57692"/>
    </ligand>
</feature>
<dbReference type="SUPFAM" id="SSF48173">
    <property type="entry name" value="Cryptochrome/photolyase FAD-binding domain"/>
    <property type="match status" value="1"/>
</dbReference>
<evidence type="ECO:0000256" key="9">
    <source>
        <dbReference type="PIRSR" id="PIRSR602081-2"/>
    </source>
</evidence>
<dbReference type="EMBL" id="WPHG01000002">
    <property type="protein sequence ID" value="MVA97457.1"/>
    <property type="molecule type" value="Genomic_DNA"/>
</dbReference>
<dbReference type="GO" id="GO:0003904">
    <property type="term" value="F:deoxyribodipyrimidine photo-lyase activity"/>
    <property type="evidence" value="ECO:0007669"/>
    <property type="project" value="UniProtKB-EC"/>
</dbReference>
<dbReference type="InterPro" id="IPR006050">
    <property type="entry name" value="DNA_photolyase_N"/>
</dbReference>
<evidence type="ECO:0000256" key="7">
    <source>
        <dbReference type="ARBA" id="ARBA00033999"/>
    </source>
</evidence>
<dbReference type="Pfam" id="PF03441">
    <property type="entry name" value="FAD_binding_7"/>
    <property type="match status" value="1"/>
</dbReference>
<comment type="similarity">
    <text evidence="10">Belongs to the DNA photolyase family.</text>
</comment>
<dbReference type="RefSeq" id="WP_156712415.1">
    <property type="nucleotide sequence ID" value="NZ_WPHG01000002.1"/>
</dbReference>
<feature type="site" description="Electron transfer via tryptophanyl radical" evidence="9">
    <location>
        <position position="393"/>
    </location>
</feature>
<dbReference type="FunFam" id="1.10.579.10:FF:000003">
    <property type="entry name" value="Deoxyribodipyrimidine photo-lyase"/>
    <property type="match status" value="1"/>
</dbReference>
<evidence type="ECO:0000256" key="3">
    <source>
        <dbReference type="ARBA" id="ARBA00014046"/>
    </source>
</evidence>
<keyword evidence="6 10" id="KW-0157">Chromophore</keyword>
<dbReference type="InterPro" id="IPR018394">
    <property type="entry name" value="DNA_photolyase_1_CS_C"/>
</dbReference>
<dbReference type="InterPro" id="IPR002081">
    <property type="entry name" value="Cryptochrome/DNA_photolyase_1"/>
</dbReference>
<keyword evidence="4 8" id="KW-0285">Flavoprotein</keyword>
<dbReference type="Gene3D" id="1.10.579.10">
    <property type="entry name" value="DNA Cyclobutane Dipyrimidine Photolyase, subunit A, domain 3"/>
    <property type="match status" value="1"/>
</dbReference>
<dbReference type="InterPro" id="IPR005101">
    <property type="entry name" value="Cryptochr/Photolyase_FAD-bd"/>
</dbReference>
<dbReference type="GO" id="GO:0000719">
    <property type="term" value="P:photoreactive repair"/>
    <property type="evidence" value="ECO:0007669"/>
    <property type="project" value="UniProtKB-ARBA"/>
</dbReference>
<dbReference type="PANTHER" id="PTHR11455:SF9">
    <property type="entry name" value="CRYPTOCHROME CIRCADIAN CLOCK 5 ISOFORM X1"/>
    <property type="match status" value="1"/>
</dbReference>
<evidence type="ECO:0000256" key="2">
    <source>
        <dbReference type="ARBA" id="ARBA00013149"/>
    </source>
</evidence>
<evidence type="ECO:0000256" key="8">
    <source>
        <dbReference type="PIRSR" id="PIRSR602081-1"/>
    </source>
</evidence>
<comment type="caution">
    <text evidence="12">The sequence shown here is derived from an EMBL/GenBank/DDBJ whole genome shotgun (WGS) entry which is preliminary data.</text>
</comment>
<dbReference type="PROSITE" id="PS00394">
    <property type="entry name" value="DNA_PHOTOLYASES_1_1"/>
    <property type="match status" value="1"/>
</dbReference>
<dbReference type="Pfam" id="PF00875">
    <property type="entry name" value="DNA_photolyase"/>
    <property type="match status" value="1"/>
</dbReference>
<comment type="catalytic activity">
    <reaction evidence="7">
        <text>cyclobutadipyrimidine (in DNA) = 2 pyrimidine residues (in DNA).</text>
        <dbReference type="EC" id="4.1.99.3"/>
    </reaction>
</comment>
<dbReference type="GO" id="GO:0003677">
    <property type="term" value="F:DNA binding"/>
    <property type="evidence" value="ECO:0007669"/>
    <property type="project" value="TreeGrafter"/>
</dbReference>
<keyword evidence="13" id="KW-1185">Reference proteome</keyword>
<comment type="cofactor">
    <cofactor evidence="8">
        <name>FAD</name>
        <dbReference type="ChEBI" id="CHEBI:57692"/>
    </cofactor>
    <text evidence="8">Binds 1 FAD per subunit.</text>
</comment>
<dbReference type="Gene3D" id="3.40.50.620">
    <property type="entry name" value="HUPs"/>
    <property type="match status" value="1"/>
</dbReference>
<keyword evidence="5 8" id="KW-0274">FAD</keyword>
<sequence>MPAQKTDAPPEPPVLLLFRNDLRIADNLALNAAADTGRPVLPVFVFDDGADGGRPPGGARRWWLHHALERLRASLSERGAGLTLRRGPTLATVLSLVEDTQANAIYWNRRYDPVGIAADSALKTALRERALEARSFDGHLLHEPSRLTTGTGGPYKVYSPFWRALAASGEPRAPVAAPKAIRPLPAPIASDGLENWSLLPTAPDWAGGLRDAWTPGEAGARQRLAEFLDAGLQHYAEGRDRPADAVTSRLSPHLAHGEITPFQIWHALNRPDLDTPARDLETFRKEIAWREFSYHLLFHNRDLASKTVNRDFDAFAWRPDAGLLAAWQQGRTGYPIVDAGMRQLWRTGWMHNRVRMVAASFLTKHLLQDWRDGEAWFWDTLVDADPASNPANWQWVAGSGADAAPYFRIFNPVLQGEKFDPDGTYVRDFVPELARLPSRYIHKPWQAPADTLSEAGVKLGATYPVAIVEHRKARAAALAAYDAMKGTR</sequence>
<feature type="binding site" evidence="8">
    <location>
        <position position="283"/>
    </location>
    <ligand>
        <name>FAD</name>
        <dbReference type="ChEBI" id="CHEBI:57692"/>
    </ligand>
</feature>
<evidence type="ECO:0000256" key="6">
    <source>
        <dbReference type="ARBA" id="ARBA00022991"/>
    </source>
</evidence>
<gene>
    <name evidence="12" type="ORF">GN330_09365</name>
</gene>
<dbReference type="InterPro" id="IPR036155">
    <property type="entry name" value="Crypto/Photolyase_N_sf"/>
</dbReference>
<evidence type="ECO:0000259" key="11">
    <source>
        <dbReference type="PROSITE" id="PS51645"/>
    </source>
</evidence>
<comment type="cofactor">
    <cofactor evidence="1">
        <name>(6R)-5,10-methylene-5,6,7,8-tetrahydrofolate</name>
        <dbReference type="ChEBI" id="CHEBI:15636"/>
    </cofactor>
</comment>
<feature type="site" description="Electron transfer via tryptophanyl radical" evidence="9">
    <location>
        <position position="370"/>
    </location>
</feature>
<evidence type="ECO:0000256" key="1">
    <source>
        <dbReference type="ARBA" id="ARBA00001932"/>
    </source>
</evidence>
<evidence type="ECO:0000256" key="5">
    <source>
        <dbReference type="ARBA" id="ARBA00022827"/>
    </source>
</evidence>
<dbReference type="PROSITE" id="PS00691">
    <property type="entry name" value="DNA_PHOTOLYASES_1_2"/>
    <property type="match status" value="1"/>
</dbReference>
<dbReference type="Gene3D" id="1.25.40.80">
    <property type="match status" value="1"/>
</dbReference>
<dbReference type="InterPro" id="IPR036134">
    <property type="entry name" value="Crypto/Photolyase_FAD-like_sf"/>
</dbReference>
<evidence type="ECO:0000313" key="12">
    <source>
        <dbReference type="EMBL" id="MVA97457.1"/>
    </source>
</evidence>
<dbReference type="SUPFAM" id="SSF52425">
    <property type="entry name" value="Cryptochrome/photolyase, N-terminal domain"/>
    <property type="match status" value="1"/>
</dbReference>
<dbReference type="InterPro" id="IPR014729">
    <property type="entry name" value="Rossmann-like_a/b/a_fold"/>
</dbReference>
<dbReference type="PRINTS" id="PR00147">
    <property type="entry name" value="DNAPHOTLYASE"/>
</dbReference>
<feature type="domain" description="Photolyase/cryptochrome alpha/beta" evidence="11">
    <location>
        <begin position="12"/>
        <end position="141"/>
    </location>
</feature>
<dbReference type="GO" id="GO:0009416">
    <property type="term" value="P:response to light stimulus"/>
    <property type="evidence" value="ECO:0007669"/>
    <property type="project" value="TreeGrafter"/>
</dbReference>
<evidence type="ECO:0000256" key="10">
    <source>
        <dbReference type="RuleBase" id="RU004182"/>
    </source>
</evidence>
<accession>A0A844QEK1</accession>
<feature type="site" description="Electron transfer via tryptophanyl radical" evidence="9">
    <location>
        <position position="317"/>
    </location>
</feature>
<evidence type="ECO:0000256" key="4">
    <source>
        <dbReference type="ARBA" id="ARBA00022630"/>
    </source>
</evidence>
<dbReference type="PANTHER" id="PTHR11455">
    <property type="entry name" value="CRYPTOCHROME"/>
    <property type="match status" value="1"/>
</dbReference>
<feature type="binding site" evidence="8">
    <location>
        <position position="235"/>
    </location>
    <ligand>
        <name>FAD</name>
        <dbReference type="ChEBI" id="CHEBI:57692"/>
    </ligand>
</feature>
<dbReference type="EC" id="4.1.99.3" evidence="2"/>
<keyword evidence="12" id="KW-0456">Lyase</keyword>
<organism evidence="12 13">
    <name type="scientific">Nitratireductor arenosus</name>
    <dbReference type="NCBI Taxonomy" id="2682096"/>
    <lineage>
        <taxon>Bacteria</taxon>
        <taxon>Pseudomonadati</taxon>
        <taxon>Pseudomonadota</taxon>
        <taxon>Alphaproteobacteria</taxon>
        <taxon>Hyphomicrobiales</taxon>
        <taxon>Phyllobacteriaceae</taxon>
        <taxon>Nitratireductor</taxon>
    </lineage>
</organism>
<dbReference type="PROSITE" id="PS51645">
    <property type="entry name" value="PHR_CRY_ALPHA_BETA"/>
    <property type="match status" value="1"/>
</dbReference>